<dbReference type="CDD" id="cd03424">
    <property type="entry name" value="NUDIX_ADPRase_Nudt5_UGPPase_Nudt14"/>
    <property type="match status" value="1"/>
</dbReference>
<accession>A0A3D8GTL3</accession>
<dbReference type="RefSeq" id="WP_115451473.1">
    <property type="nucleotide sequence ID" value="NZ_QNQT01000002.1"/>
</dbReference>
<dbReference type="PROSITE" id="PS51462">
    <property type="entry name" value="NUDIX"/>
    <property type="match status" value="1"/>
</dbReference>
<dbReference type="OrthoDB" id="9806150at2"/>
<sequence length="187" mass="21303">MKKWKTIASEYFYKTPFGNLRKDTCQLSNGIVIKDYYVNEYADWVNAVVITEDNKIVLVKQYRHAGNDFFLEIPAGKVEENETHEEGILREIREETGFASKSAPVKLGEYMVNPATQTNKIITYLIQGAYQASVQTLDSTEEIQVMLVDLNDFGRLIRAGEIKTQLFTASAYYMAMDYIASPRLVSS</sequence>
<evidence type="ECO:0000313" key="5">
    <source>
        <dbReference type="EMBL" id="RDU37803.1"/>
    </source>
</evidence>
<evidence type="ECO:0000313" key="6">
    <source>
        <dbReference type="Proteomes" id="UP000257144"/>
    </source>
</evidence>
<dbReference type="Gene3D" id="3.90.79.10">
    <property type="entry name" value="Nucleoside Triphosphate Pyrophosphohydrolase"/>
    <property type="match status" value="1"/>
</dbReference>
<dbReference type="InterPro" id="IPR020084">
    <property type="entry name" value="NUDIX_hydrolase_CS"/>
</dbReference>
<evidence type="ECO:0000256" key="1">
    <source>
        <dbReference type="ARBA" id="ARBA00001946"/>
    </source>
</evidence>
<keyword evidence="2 3" id="KW-0378">Hydrolase</keyword>
<dbReference type="GO" id="GO:0006753">
    <property type="term" value="P:nucleoside phosphate metabolic process"/>
    <property type="evidence" value="ECO:0007669"/>
    <property type="project" value="TreeGrafter"/>
</dbReference>
<keyword evidence="6" id="KW-1185">Reference proteome</keyword>
<evidence type="ECO:0000259" key="4">
    <source>
        <dbReference type="PROSITE" id="PS51462"/>
    </source>
</evidence>
<feature type="domain" description="Nudix hydrolase" evidence="4">
    <location>
        <begin position="40"/>
        <end position="170"/>
    </location>
</feature>
<dbReference type="GO" id="GO:0016462">
    <property type="term" value="F:pyrophosphatase activity"/>
    <property type="evidence" value="ECO:0007669"/>
    <property type="project" value="UniProtKB-ARBA"/>
</dbReference>
<dbReference type="InterPro" id="IPR015797">
    <property type="entry name" value="NUDIX_hydrolase-like_dom_sf"/>
</dbReference>
<reference evidence="5 6" key="1">
    <citation type="submission" date="2018-07" db="EMBL/GenBank/DDBJ databases">
        <title>Bacillus sp. YLB-04 draft genome sequence.</title>
        <authorList>
            <person name="Yu L."/>
            <person name="Tang X."/>
        </authorList>
    </citation>
    <scope>NUCLEOTIDE SEQUENCE [LARGE SCALE GENOMIC DNA]</scope>
    <source>
        <strain evidence="5 6">YLB-04</strain>
    </source>
</reference>
<dbReference type="SUPFAM" id="SSF55811">
    <property type="entry name" value="Nudix"/>
    <property type="match status" value="1"/>
</dbReference>
<gene>
    <name evidence="5" type="ORF">DRW41_08255</name>
</gene>
<name>A0A3D8GTL3_9BACI</name>
<dbReference type="GO" id="GO:0005829">
    <property type="term" value="C:cytosol"/>
    <property type="evidence" value="ECO:0007669"/>
    <property type="project" value="TreeGrafter"/>
</dbReference>
<dbReference type="PANTHER" id="PTHR11839:SF18">
    <property type="entry name" value="NUDIX HYDROLASE DOMAIN-CONTAINING PROTEIN"/>
    <property type="match status" value="1"/>
</dbReference>
<dbReference type="InterPro" id="IPR020476">
    <property type="entry name" value="Nudix_hydrolase"/>
</dbReference>
<dbReference type="EMBL" id="QNQT01000002">
    <property type="protein sequence ID" value="RDU37803.1"/>
    <property type="molecule type" value="Genomic_DNA"/>
</dbReference>
<protein>
    <submittedName>
        <fullName evidence="5">NUDIX hydrolase</fullName>
    </submittedName>
</protein>
<comment type="cofactor">
    <cofactor evidence="1">
        <name>Mg(2+)</name>
        <dbReference type="ChEBI" id="CHEBI:18420"/>
    </cofactor>
</comment>
<comment type="similarity">
    <text evidence="3">Belongs to the Nudix hydrolase family.</text>
</comment>
<evidence type="ECO:0000256" key="3">
    <source>
        <dbReference type="RuleBase" id="RU003476"/>
    </source>
</evidence>
<proteinExistence type="inferred from homology"/>
<dbReference type="Proteomes" id="UP000257144">
    <property type="component" value="Unassembled WGS sequence"/>
</dbReference>
<dbReference type="AlphaFoldDB" id="A0A3D8GTL3"/>
<dbReference type="GO" id="GO:0019693">
    <property type="term" value="P:ribose phosphate metabolic process"/>
    <property type="evidence" value="ECO:0007669"/>
    <property type="project" value="TreeGrafter"/>
</dbReference>
<comment type="caution">
    <text evidence="5">The sequence shown here is derived from an EMBL/GenBank/DDBJ whole genome shotgun (WGS) entry which is preliminary data.</text>
</comment>
<dbReference type="Pfam" id="PF00293">
    <property type="entry name" value="NUDIX"/>
    <property type="match status" value="1"/>
</dbReference>
<evidence type="ECO:0000256" key="2">
    <source>
        <dbReference type="ARBA" id="ARBA00022801"/>
    </source>
</evidence>
<dbReference type="InterPro" id="IPR000086">
    <property type="entry name" value="NUDIX_hydrolase_dom"/>
</dbReference>
<dbReference type="PANTHER" id="PTHR11839">
    <property type="entry name" value="UDP/ADP-SUGAR PYROPHOSPHATASE"/>
    <property type="match status" value="1"/>
</dbReference>
<dbReference type="PRINTS" id="PR00502">
    <property type="entry name" value="NUDIXFAMILY"/>
</dbReference>
<dbReference type="PROSITE" id="PS00893">
    <property type="entry name" value="NUDIX_BOX"/>
    <property type="match status" value="1"/>
</dbReference>
<organism evidence="5 6">
    <name type="scientific">Neobacillus piezotolerans</name>
    <dbReference type="NCBI Taxonomy" id="2259171"/>
    <lineage>
        <taxon>Bacteria</taxon>
        <taxon>Bacillati</taxon>
        <taxon>Bacillota</taxon>
        <taxon>Bacilli</taxon>
        <taxon>Bacillales</taxon>
        <taxon>Bacillaceae</taxon>
        <taxon>Neobacillus</taxon>
    </lineage>
</organism>